<accession>A0AAV4DSN3</accession>
<dbReference type="GO" id="GO:0004519">
    <property type="term" value="F:endonuclease activity"/>
    <property type="evidence" value="ECO:0007669"/>
    <property type="project" value="UniProtKB-KW"/>
</dbReference>
<dbReference type="Proteomes" id="UP000735302">
    <property type="component" value="Unassembled WGS sequence"/>
</dbReference>
<name>A0AAV4DSN3_9GAST</name>
<organism evidence="1 2">
    <name type="scientific">Plakobranchus ocellatus</name>
    <dbReference type="NCBI Taxonomy" id="259542"/>
    <lineage>
        <taxon>Eukaryota</taxon>
        <taxon>Metazoa</taxon>
        <taxon>Spiralia</taxon>
        <taxon>Lophotrochozoa</taxon>
        <taxon>Mollusca</taxon>
        <taxon>Gastropoda</taxon>
        <taxon>Heterobranchia</taxon>
        <taxon>Euthyneura</taxon>
        <taxon>Panpulmonata</taxon>
        <taxon>Sacoglossa</taxon>
        <taxon>Placobranchoidea</taxon>
        <taxon>Plakobranchidae</taxon>
        <taxon>Plakobranchus</taxon>
    </lineage>
</organism>
<keyword evidence="1" id="KW-0540">Nuclease</keyword>
<dbReference type="EMBL" id="BLXT01008287">
    <property type="protein sequence ID" value="GFO47259.1"/>
    <property type="molecule type" value="Genomic_DNA"/>
</dbReference>
<evidence type="ECO:0000313" key="1">
    <source>
        <dbReference type="EMBL" id="GFO47259.1"/>
    </source>
</evidence>
<protein>
    <submittedName>
        <fullName evidence="1">Endonuclease-reverse transcriptase</fullName>
    </submittedName>
</protein>
<keyword evidence="2" id="KW-1185">Reference proteome</keyword>
<keyword evidence="1" id="KW-0255">Endonuclease</keyword>
<keyword evidence="1" id="KW-0378">Hydrolase</keyword>
<proteinExistence type="predicted"/>
<dbReference type="AlphaFoldDB" id="A0AAV4DSN3"/>
<comment type="caution">
    <text evidence="1">The sequence shown here is derived from an EMBL/GenBank/DDBJ whole genome shotgun (WGS) entry which is preliminary data.</text>
</comment>
<evidence type="ECO:0000313" key="2">
    <source>
        <dbReference type="Proteomes" id="UP000735302"/>
    </source>
</evidence>
<gene>
    <name evidence="1" type="ORF">PoB_007376400</name>
</gene>
<reference evidence="1 2" key="1">
    <citation type="journal article" date="2021" name="Elife">
        <title>Chloroplast acquisition without the gene transfer in kleptoplastic sea slugs, Plakobranchus ocellatus.</title>
        <authorList>
            <person name="Maeda T."/>
            <person name="Takahashi S."/>
            <person name="Yoshida T."/>
            <person name="Shimamura S."/>
            <person name="Takaki Y."/>
            <person name="Nagai Y."/>
            <person name="Toyoda A."/>
            <person name="Suzuki Y."/>
            <person name="Arimoto A."/>
            <person name="Ishii H."/>
            <person name="Satoh N."/>
            <person name="Nishiyama T."/>
            <person name="Hasebe M."/>
            <person name="Maruyama T."/>
            <person name="Minagawa J."/>
            <person name="Obokata J."/>
            <person name="Shigenobu S."/>
        </authorList>
    </citation>
    <scope>NUCLEOTIDE SEQUENCE [LARGE SCALE GENOMIC DNA]</scope>
</reference>
<sequence length="91" mass="10384">MHGKINDVSCKRIECSSLGCIKSKDGTMLMENKEKLYRWSEHVEDLFKGDRCENPEIRKSLQGLTILKEEVRASVKKMNNGKVTEADNIPT</sequence>